<dbReference type="PANTHER" id="PTHR30504:SF3">
    <property type="entry name" value="GLUCANS BIOSYNTHESIS PROTEIN D"/>
    <property type="match status" value="1"/>
</dbReference>
<evidence type="ECO:0000313" key="9">
    <source>
        <dbReference type="Proteomes" id="UP001215503"/>
    </source>
</evidence>
<keyword evidence="4 6" id="KW-0732">Signal</keyword>
<dbReference type="InterPro" id="IPR014718">
    <property type="entry name" value="GH-type_carb-bd"/>
</dbReference>
<dbReference type="InterPro" id="IPR013783">
    <property type="entry name" value="Ig-like_fold"/>
</dbReference>
<dbReference type="SUPFAM" id="SSF81296">
    <property type="entry name" value="E set domains"/>
    <property type="match status" value="1"/>
</dbReference>
<accession>A0ABT5YJM1</accession>
<dbReference type="InterPro" id="IPR007444">
    <property type="entry name" value="Glucan_biosyn_MdoG_C"/>
</dbReference>
<feature type="chain" id="PRO_5046430189" evidence="6">
    <location>
        <begin position="28"/>
        <end position="519"/>
    </location>
</feature>
<protein>
    <submittedName>
        <fullName evidence="8">Glucan biosynthesis protein</fullName>
    </submittedName>
</protein>
<dbReference type="PANTHER" id="PTHR30504">
    <property type="entry name" value="GLUCANS BIOSYNTHESIS PROTEIN"/>
    <property type="match status" value="1"/>
</dbReference>
<dbReference type="InterPro" id="IPR006311">
    <property type="entry name" value="TAT_signal"/>
</dbReference>
<dbReference type="InterPro" id="IPR014756">
    <property type="entry name" value="Ig_E-set"/>
</dbReference>
<keyword evidence="9" id="KW-1185">Reference proteome</keyword>
<evidence type="ECO:0000313" key="8">
    <source>
        <dbReference type="EMBL" id="MDF2095147.1"/>
    </source>
</evidence>
<gene>
    <name evidence="8" type="ORF">P2G67_04070</name>
</gene>
<dbReference type="RefSeq" id="WP_275820293.1">
    <property type="nucleotide sequence ID" value="NZ_JARHUD010000002.1"/>
</dbReference>
<dbReference type="Gene3D" id="2.70.98.10">
    <property type="match status" value="1"/>
</dbReference>
<evidence type="ECO:0000256" key="2">
    <source>
        <dbReference type="ARBA" id="ARBA00005001"/>
    </source>
</evidence>
<dbReference type="InterPro" id="IPR014438">
    <property type="entry name" value="Glucan_biosyn_MdoG/MdoD"/>
</dbReference>
<dbReference type="Proteomes" id="UP001215503">
    <property type="component" value="Unassembled WGS sequence"/>
</dbReference>
<dbReference type="Gene3D" id="2.60.40.10">
    <property type="entry name" value="Immunoglobulins"/>
    <property type="match status" value="1"/>
</dbReference>
<comment type="pathway">
    <text evidence="2">Glycan metabolism; osmoregulated periplasmic glucan (OPG) biosynthesis.</text>
</comment>
<comment type="subcellular location">
    <subcellularLocation>
        <location evidence="1">Periplasm</location>
    </subcellularLocation>
</comment>
<evidence type="ECO:0000256" key="4">
    <source>
        <dbReference type="ARBA" id="ARBA00022729"/>
    </source>
</evidence>
<dbReference type="EMBL" id="JARHUD010000002">
    <property type="protein sequence ID" value="MDF2095147.1"/>
    <property type="molecule type" value="Genomic_DNA"/>
</dbReference>
<feature type="signal peptide" evidence="6">
    <location>
        <begin position="1"/>
        <end position="27"/>
    </location>
</feature>
<name>A0ABT5YJM1_9PROT</name>
<proteinExistence type="inferred from homology"/>
<feature type="domain" description="Glucan biosynthesis periplasmic MdoG C-terminal" evidence="7">
    <location>
        <begin position="41"/>
        <end position="514"/>
    </location>
</feature>
<evidence type="ECO:0000256" key="3">
    <source>
        <dbReference type="ARBA" id="ARBA00009284"/>
    </source>
</evidence>
<dbReference type="Pfam" id="PF04349">
    <property type="entry name" value="MdoG"/>
    <property type="match status" value="1"/>
</dbReference>
<dbReference type="SUPFAM" id="SSF74650">
    <property type="entry name" value="Galactose mutarotase-like"/>
    <property type="match status" value="1"/>
</dbReference>
<comment type="caution">
    <text evidence="8">The sequence shown here is derived from an EMBL/GenBank/DDBJ whole genome shotgun (WGS) entry which is preliminary data.</text>
</comment>
<keyword evidence="5" id="KW-0574">Periplasm</keyword>
<evidence type="ECO:0000256" key="6">
    <source>
        <dbReference type="SAM" id="SignalP"/>
    </source>
</evidence>
<reference evidence="8 9" key="1">
    <citation type="submission" date="2023-03" db="EMBL/GenBank/DDBJ databases">
        <title>Fodinicurvata sp. CAU 1616 isolated from sea sendiment.</title>
        <authorList>
            <person name="Kim W."/>
        </authorList>
    </citation>
    <scope>NUCLEOTIDE SEQUENCE [LARGE SCALE GENOMIC DNA]</scope>
    <source>
        <strain evidence="8 9">CAU 1616</strain>
    </source>
</reference>
<dbReference type="InterPro" id="IPR011013">
    <property type="entry name" value="Gal_mutarotase_sf_dom"/>
</dbReference>
<dbReference type="PROSITE" id="PS51318">
    <property type="entry name" value="TAT"/>
    <property type="match status" value="1"/>
</dbReference>
<comment type="similarity">
    <text evidence="3">Belongs to the OpgD/OpgG family.</text>
</comment>
<evidence type="ECO:0000256" key="5">
    <source>
        <dbReference type="ARBA" id="ARBA00022764"/>
    </source>
</evidence>
<sequence length="519" mass="58824">MPDLSRRGLLTAAAALGLASLAQPVTALRAQGLELGPPEPFDFELVRSLARSLAALPHVEPPLTHEDFVRSINPHRHGRIRFKPEYEIWQESLFPLRPHHRGHWFPYPVGLNIVEDGQARKLIFNPDAFDYSELGIEEPIPDDLGFAGFRLMNGPESTRDWLSFLGASYFRASGEQDQYGASARAVAIDTALPEREEEFPYFSRFWVERAPQDSRRVLVYALLEGASLTGAYRFDIRYERGVVMEVESELSIRKSIERLGFSPLTSMYWFGQHDREQAADWRPRIHDSDGLAMWTGAGERIWRPLNNPGGLRSNSFLDTSPRGFGLMQRERRFDAYQDDSHFYERRPSVWVEPLGDWGSGSVQLIEIPTDHEDMDNIVAFWVPQTPPEPGSRLSLSYRLHWLAEEPYPPRAVARVVATRSGPAGVPGNRTENGRKFVIDFEGGPLEELVRSEPVEPVISAPSGEIQGPYAIQIVGTNRWRAVFDLVGAEGDALDLRLYLRLGKKTLSETWLYQYLPQQA</sequence>
<organism evidence="8 9">
    <name type="scientific">Aquibaculum arenosum</name>
    <dbReference type="NCBI Taxonomy" id="3032591"/>
    <lineage>
        <taxon>Bacteria</taxon>
        <taxon>Pseudomonadati</taxon>
        <taxon>Pseudomonadota</taxon>
        <taxon>Alphaproteobacteria</taxon>
        <taxon>Rhodospirillales</taxon>
        <taxon>Rhodovibrionaceae</taxon>
        <taxon>Aquibaculum</taxon>
    </lineage>
</organism>
<evidence type="ECO:0000259" key="7">
    <source>
        <dbReference type="Pfam" id="PF04349"/>
    </source>
</evidence>
<evidence type="ECO:0000256" key="1">
    <source>
        <dbReference type="ARBA" id="ARBA00004418"/>
    </source>
</evidence>
<dbReference type="PIRSF" id="PIRSF006281">
    <property type="entry name" value="MdoG"/>
    <property type="match status" value="1"/>
</dbReference>